<dbReference type="InterPro" id="IPR057195">
    <property type="entry name" value="DUF7873"/>
</dbReference>
<evidence type="ECO:0000313" key="1">
    <source>
        <dbReference type="EMBL" id="QJA73768.1"/>
    </source>
</evidence>
<sequence>MAELHELLAVDRDLEQQLTDAQKQIASIFDQRHSFESTQKTLHMFDDARSNEEAAQEENQYMSARVDSELVAFEGKAIAHLDAFVQKESANTAAKADLKLDDGTVLLQNMPATVLLGLEGKLAKLKVIYERIPVLDTSLRWEEDKTVGHNVWRVEEDILKHKTEKTVKHKVLYEATKEHPAQIREWSEDVPVGQYRTVRHSAMWPLYRKLEVIDRITGLIESVKKARMRANKQEIPDILIGKKLFAYINDE</sequence>
<proteinExistence type="predicted"/>
<dbReference type="EMBL" id="MT142778">
    <property type="protein sequence ID" value="QJA88438.1"/>
    <property type="molecule type" value="Genomic_DNA"/>
</dbReference>
<name>A0A6M3L5K4_9ZZZZ</name>
<organism evidence="2">
    <name type="scientific">viral metagenome</name>
    <dbReference type="NCBI Taxonomy" id="1070528"/>
    <lineage>
        <taxon>unclassified sequences</taxon>
        <taxon>metagenomes</taxon>
        <taxon>organismal metagenomes</taxon>
    </lineage>
</organism>
<accession>A0A6M3L5K4</accession>
<reference evidence="2" key="1">
    <citation type="submission" date="2020-03" db="EMBL/GenBank/DDBJ databases">
        <title>The deep terrestrial virosphere.</title>
        <authorList>
            <person name="Holmfeldt K."/>
            <person name="Nilsson E."/>
            <person name="Simone D."/>
            <person name="Lopez-Fernandez M."/>
            <person name="Wu X."/>
            <person name="de Brujin I."/>
            <person name="Lundin D."/>
            <person name="Andersson A."/>
            <person name="Bertilsson S."/>
            <person name="Dopson M."/>
        </authorList>
    </citation>
    <scope>NUCLEOTIDE SEQUENCE</scope>
    <source>
        <strain evidence="1">MM415A02254</strain>
        <strain evidence="2">MM415B02764</strain>
    </source>
</reference>
<protein>
    <submittedName>
        <fullName evidence="2">Uncharacterized protein</fullName>
    </submittedName>
</protein>
<dbReference type="Pfam" id="PF25283">
    <property type="entry name" value="DUF7873"/>
    <property type="match status" value="1"/>
</dbReference>
<evidence type="ECO:0000313" key="2">
    <source>
        <dbReference type="EMBL" id="QJA88438.1"/>
    </source>
</evidence>
<dbReference type="EMBL" id="MT142051">
    <property type="protein sequence ID" value="QJA73768.1"/>
    <property type="molecule type" value="Genomic_DNA"/>
</dbReference>
<dbReference type="AlphaFoldDB" id="A0A6M3L5K4"/>
<gene>
    <name evidence="1" type="ORF">MM415A02254_0011</name>
    <name evidence="2" type="ORF">MM415B02764_0005</name>
</gene>